<evidence type="ECO:0000313" key="2">
    <source>
        <dbReference type="EMBL" id="STZ66999.1"/>
    </source>
</evidence>
<proteinExistence type="predicted"/>
<keyword evidence="1" id="KW-0472">Membrane</keyword>
<gene>
    <name evidence="2" type="ORF">NCTC10660_00468</name>
</gene>
<dbReference type="PANTHER" id="PTHR39165">
    <property type="entry name" value="IG HYPOTHETICAL 17883"/>
    <property type="match status" value="1"/>
</dbReference>
<feature type="transmembrane region" description="Helical" evidence="1">
    <location>
        <begin position="25"/>
        <end position="41"/>
    </location>
</feature>
<dbReference type="PANTHER" id="PTHR39165:SF1">
    <property type="entry name" value="DUF456 DOMAIN-CONTAINING PROTEIN"/>
    <property type="match status" value="1"/>
</dbReference>
<protein>
    <submittedName>
        <fullName evidence="2">Membrane protein</fullName>
    </submittedName>
</protein>
<name>A0A378TVH0_NEIEL</name>
<keyword evidence="1" id="KW-1133">Transmembrane helix</keyword>
<dbReference type="GeneID" id="93351479"/>
<feature type="transmembrane region" description="Helical" evidence="1">
    <location>
        <begin position="53"/>
        <end position="73"/>
    </location>
</feature>
<feature type="transmembrane region" description="Helical" evidence="1">
    <location>
        <begin position="130"/>
        <end position="160"/>
    </location>
</feature>
<reference evidence="2 3" key="1">
    <citation type="submission" date="2018-06" db="EMBL/GenBank/DDBJ databases">
        <authorList>
            <consortium name="Pathogen Informatics"/>
            <person name="Doyle S."/>
        </authorList>
    </citation>
    <scope>NUCLEOTIDE SEQUENCE [LARGE SCALE GENOMIC DNA]</scope>
    <source>
        <strain evidence="2 3">NCTC10660</strain>
    </source>
</reference>
<dbReference type="RefSeq" id="WP_070453185.1">
    <property type="nucleotide sequence ID" value="NZ_CALIXL010000011.1"/>
</dbReference>
<evidence type="ECO:0000313" key="3">
    <source>
        <dbReference type="Proteomes" id="UP000254927"/>
    </source>
</evidence>
<dbReference type="Pfam" id="PF04306">
    <property type="entry name" value="DUF456"/>
    <property type="match status" value="1"/>
</dbReference>
<keyword evidence="1" id="KW-0812">Transmembrane</keyword>
<evidence type="ECO:0000256" key="1">
    <source>
        <dbReference type="SAM" id="Phobius"/>
    </source>
</evidence>
<accession>A0A378TVH0</accession>
<dbReference type="AlphaFoldDB" id="A0A378TVH0"/>
<dbReference type="EMBL" id="UGQW01000002">
    <property type="protein sequence ID" value="STZ66999.1"/>
    <property type="molecule type" value="Genomic_DNA"/>
</dbReference>
<sequence>MAPTLLIILGLTALAIGLLGTIYPALPGLILMFVGAWLLGYADDYATIGSGTLIAIGIFTAVGTATDFVAGMLGAKFTGASKEAVWGSFFGGIAGAFFGIPGLLLGPLLGAAIGEFLARKDAWLAGKVGIGAFIGFILGVVAKVGCAVAILLTLLGVWLYSLF</sequence>
<dbReference type="InterPro" id="IPR007403">
    <property type="entry name" value="DUF456"/>
</dbReference>
<organism evidence="2 3">
    <name type="scientific">Neisseria elongata</name>
    <dbReference type="NCBI Taxonomy" id="495"/>
    <lineage>
        <taxon>Bacteria</taxon>
        <taxon>Pseudomonadati</taxon>
        <taxon>Pseudomonadota</taxon>
        <taxon>Betaproteobacteria</taxon>
        <taxon>Neisseriales</taxon>
        <taxon>Neisseriaceae</taxon>
        <taxon>Neisseria</taxon>
    </lineage>
</organism>
<feature type="transmembrane region" description="Helical" evidence="1">
    <location>
        <begin position="93"/>
        <end position="118"/>
    </location>
</feature>
<dbReference type="Proteomes" id="UP000254927">
    <property type="component" value="Unassembled WGS sequence"/>
</dbReference>